<dbReference type="GO" id="GO:0009055">
    <property type="term" value="F:electron transfer activity"/>
    <property type="evidence" value="ECO:0007669"/>
    <property type="project" value="InterPro"/>
</dbReference>
<evidence type="ECO:0000256" key="3">
    <source>
        <dbReference type="ARBA" id="ARBA00023004"/>
    </source>
</evidence>
<dbReference type="InterPro" id="IPR036909">
    <property type="entry name" value="Cyt_c-like_dom_sf"/>
</dbReference>
<accession>A0A0M2UU82</accession>
<keyword evidence="3 4" id="KW-0408">Iron</keyword>
<comment type="caution">
    <text evidence="7">The sequence shown here is derived from an EMBL/GenBank/DDBJ whole genome shotgun (WGS) entry which is preliminary data.</text>
</comment>
<evidence type="ECO:0000313" key="7">
    <source>
        <dbReference type="EMBL" id="KKO18556.1"/>
    </source>
</evidence>
<keyword evidence="8" id="KW-1185">Reference proteome</keyword>
<dbReference type="GO" id="GO:0046872">
    <property type="term" value="F:metal ion binding"/>
    <property type="evidence" value="ECO:0007669"/>
    <property type="project" value="UniProtKB-KW"/>
</dbReference>
<evidence type="ECO:0000256" key="1">
    <source>
        <dbReference type="ARBA" id="ARBA00022617"/>
    </source>
</evidence>
<evidence type="ECO:0000259" key="6">
    <source>
        <dbReference type="PROSITE" id="PS51007"/>
    </source>
</evidence>
<keyword evidence="2 4" id="KW-0479">Metal-binding</keyword>
<evidence type="ECO:0000256" key="2">
    <source>
        <dbReference type="ARBA" id="ARBA00022723"/>
    </source>
</evidence>
<feature type="signal peptide" evidence="5">
    <location>
        <begin position="1"/>
        <end position="26"/>
    </location>
</feature>
<evidence type="ECO:0000256" key="4">
    <source>
        <dbReference type="PROSITE-ProRule" id="PRU00433"/>
    </source>
</evidence>
<dbReference type="PROSITE" id="PS51007">
    <property type="entry name" value="CYTC"/>
    <property type="match status" value="1"/>
</dbReference>
<dbReference type="AlphaFoldDB" id="A0A0M2UU82"/>
<reference evidence="7 8" key="1">
    <citation type="journal article" date="2013" name="BMC Microbiol.">
        <title>Identification of the type II cytochrome c maturation pathway in anammox bacteria by comparative genomics.</title>
        <authorList>
            <person name="Ferousi C."/>
            <person name="Speth D.R."/>
            <person name="Reimann J."/>
            <person name="Op den Camp H.J."/>
            <person name="Allen J.W."/>
            <person name="Keltjens J.T."/>
            <person name="Jetten M.S."/>
        </authorList>
    </citation>
    <scope>NUCLEOTIDE SEQUENCE [LARGE SCALE GENOMIC DNA]</scope>
    <source>
        <strain evidence="7">RU1</strain>
    </source>
</reference>
<gene>
    <name evidence="7" type="ORF">BROFUL_02744</name>
</gene>
<keyword evidence="1 4" id="KW-0349">Heme</keyword>
<dbReference type="Gene3D" id="1.10.760.10">
    <property type="entry name" value="Cytochrome c-like domain"/>
    <property type="match status" value="1"/>
</dbReference>
<keyword evidence="5" id="KW-0732">Signal</keyword>
<evidence type="ECO:0000313" key="8">
    <source>
        <dbReference type="Proteomes" id="UP000034954"/>
    </source>
</evidence>
<dbReference type="Proteomes" id="UP000034954">
    <property type="component" value="Unassembled WGS sequence"/>
</dbReference>
<proteinExistence type="predicted"/>
<organism evidence="7 8">
    <name type="scientific">Candidatus Brocadia fulgida</name>
    <dbReference type="NCBI Taxonomy" id="380242"/>
    <lineage>
        <taxon>Bacteria</taxon>
        <taxon>Pseudomonadati</taxon>
        <taxon>Planctomycetota</taxon>
        <taxon>Candidatus Brocadiia</taxon>
        <taxon>Candidatus Brocadiales</taxon>
        <taxon>Candidatus Brocadiaceae</taxon>
        <taxon>Candidatus Brocadia</taxon>
    </lineage>
</organism>
<feature type="chain" id="PRO_5005644187" evidence="5">
    <location>
        <begin position="27"/>
        <end position="126"/>
    </location>
</feature>
<sequence length="126" mass="13517">MKLFRLSYIIPVVAGLGLSLGSSAWALTHHTPGDTTKSPYTIFAGLGFAVQESCYYCHGNGGKGTAKGHEYGVPDFTDPAFQSSKTDEGLVKHINAGKGKCPGYQGKMSPEMIEKMVEIVRNFGTK</sequence>
<dbReference type="Pfam" id="PF13442">
    <property type="entry name" value="Cytochrome_CBB3"/>
    <property type="match status" value="1"/>
</dbReference>
<dbReference type="SUPFAM" id="SSF46626">
    <property type="entry name" value="Cytochrome c"/>
    <property type="match status" value="1"/>
</dbReference>
<evidence type="ECO:0000256" key="5">
    <source>
        <dbReference type="SAM" id="SignalP"/>
    </source>
</evidence>
<dbReference type="EMBL" id="LAQJ01000256">
    <property type="protein sequence ID" value="KKO18556.1"/>
    <property type="molecule type" value="Genomic_DNA"/>
</dbReference>
<feature type="domain" description="Cytochrome c" evidence="6">
    <location>
        <begin position="34"/>
        <end position="124"/>
    </location>
</feature>
<dbReference type="InterPro" id="IPR009056">
    <property type="entry name" value="Cyt_c-like_dom"/>
</dbReference>
<dbReference type="GO" id="GO:0020037">
    <property type="term" value="F:heme binding"/>
    <property type="evidence" value="ECO:0007669"/>
    <property type="project" value="InterPro"/>
</dbReference>
<protein>
    <submittedName>
        <fullName evidence="7">Heme protein small subunit NaxS</fullName>
    </submittedName>
</protein>
<name>A0A0M2UU82_9BACT</name>